<name>A0A382X1V6_9ZZZZ</name>
<feature type="transmembrane region" description="Helical" evidence="1">
    <location>
        <begin position="46"/>
        <end position="65"/>
    </location>
</feature>
<proteinExistence type="predicted"/>
<evidence type="ECO:0000313" key="2">
    <source>
        <dbReference type="EMBL" id="SVD65072.1"/>
    </source>
</evidence>
<sequence length="67" mass="8125">MLQFFKDNLDRQLQFLGLVVGFWALMLLNDQILYLMSDYYESDTPLLELILITIFQMWVVIKYIMKK</sequence>
<protein>
    <submittedName>
        <fullName evidence="2">Uncharacterized protein</fullName>
    </submittedName>
</protein>
<keyword evidence="1" id="KW-0812">Transmembrane</keyword>
<accession>A0A382X1V6</accession>
<organism evidence="2">
    <name type="scientific">marine metagenome</name>
    <dbReference type="NCBI Taxonomy" id="408172"/>
    <lineage>
        <taxon>unclassified sequences</taxon>
        <taxon>metagenomes</taxon>
        <taxon>ecological metagenomes</taxon>
    </lineage>
</organism>
<gene>
    <name evidence="2" type="ORF">METZ01_LOCUS417926</name>
</gene>
<evidence type="ECO:0000256" key="1">
    <source>
        <dbReference type="SAM" id="Phobius"/>
    </source>
</evidence>
<dbReference type="EMBL" id="UINC01164296">
    <property type="protein sequence ID" value="SVD65072.1"/>
    <property type="molecule type" value="Genomic_DNA"/>
</dbReference>
<keyword evidence="1" id="KW-1133">Transmembrane helix</keyword>
<keyword evidence="1" id="KW-0472">Membrane</keyword>
<dbReference type="AlphaFoldDB" id="A0A382X1V6"/>
<feature type="transmembrane region" description="Helical" evidence="1">
    <location>
        <begin position="12"/>
        <end position="34"/>
    </location>
</feature>
<reference evidence="2" key="1">
    <citation type="submission" date="2018-05" db="EMBL/GenBank/DDBJ databases">
        <authorList>
            <person name="Lanie J.A."/>
            <person name="Ng W.-L."/>
            <person name="Kazmierczak K.M."/>
            <person name="Andrzejewski T.M."/>
            <person name="Davidsen T.M."/>
            <person name="Wayne K.J."/>
            <person name="Tettelin H."/>
            <person name="Glass J.I."/>
            <person name="Rusch D."/>
            <person name="Podicherti R."/>
            <person name="Tsui H.-C.T."/>
            <person name="Winkler M.E."/>
        </authorList>
    </citation>
    <scope>NUCLEOTIDE SEQUENCE</scope>
</reference>